<feature type="transmembrane region" description="Helical" evidence="6">
    <location>
        <begin position="129"/>
        <end position="150"/>
    </location>
</feature>
<feature type="transmembrane region" description="Helical" evidence="6">
    <location>
        <begin position="55"/>
        <end position="77"/>
    </location>
</feature>
<evidence type="ECO:0000256" key="2">
    <source>
        <dbReference type="ARBA" id="ARBA00022475"/>
    </source>
</evidence>
<dbReference type="GO" id="GO:0005886">
    <property type="term" value="C:plasma membrane"/>
    <property type="evidence" value="ECO:0007669"/>
    <property type="project" value="UniProtKB-SubCell"/>
</dbReference>
<feature type="transmembrane region" description="Helical" evidence="6">
    <location>
        <begin position="237"/>
        <end position="258"/>
    </location>
</feature>
<feature type="transmembrane region" description="Helical" evidence="6">
    <location>
        <begin position="204"/>
        <end position="225"/>
    </location>
</feature>
<dbReference type="InterPro" id="IPR008457">
    <property type="entry name" value="Cu-R_CopD_dom"/>
</dbReference>
<dbReference type="AlphaFoldDB" id="A0A7Z7I850"/>
<feature type="domain" description="Copper resistance protein D" evidence="7">
    <location>
        <begin position="200"/>
        <end position="300"/>
    </location>
</feature>
<dbReference type="GO" id="GO:0006825">
    <property type="term" value="P:copper ion transport"/>
    <property type="evidence" value="ECO:0007669"/>
    <property type="project" value="InterPro"/>
</dbReference>
<protein>
    <submittedName>
        <fullName evidence="8">Putative copper resistance protein D</fullName>
    </submittedName>
</protein>
<keyword evidence="4 6" id="KW-1133">Transmembrane helix</keyword>
<name>A0A7Z7I850_9BURK</name>
<dbReference type="EMBL" id="OCSU01000002">
    <property type="protein sequence ID" value="SOE80571.1"/>
    <property type="molecule type" value="Genomic_DNA"/>
</dbReference>
<feature type="transmembrane region" description="Helical" evidence="6">
    <location>
        <begin position="89"/>
        <end position="117"/>
    </location>
</feature>
<gene>
    <name evidence="8" type="ORF">SAMN05446927_3799</name>
</gene>
<keyword evidence="9" id="KW-1185">Reference proteome</keyword>
<keyword evidence="2" id="KW-1003">Cell membrane</keyword>
<sequence>MNDDPLWLAQVAFAAIGDIAFASTLGAVLMNGWLSKEKAFATVSPARFGWARARRIGSGGALVLAFANLVLLWLQAASMSGVPVMEAGASVWAVLTATHAGAGWAIAFAGSVLLVLATASGAPMGAGRLAFAAFAALVAAAGKASVGHAADAGAFSAAEVVQTVHLLATGVWGGVVIAGAFAVLPALGTSLARAFLIRIAGKMSAMAVVAVVLVVATGIFNALRGLGGAASVLQESVWGHVLIVKAVLVATALIFGGLNRWSALPRLQRTASTVDAHTVTNVMRVEGLLMIGVFVAASVLSHSVPGFALGG</sequence>
<evidence type="ECO:0000256" key="3">
    <source>
        <dbReference type="ARBA" id="ARBA00022692"/>
    </source>
</evidence>
<evidence type="ECO:0000313" key="8">
    <source>
        <dbReference type="EMBL" id="SOE80571.1"/>
    </source>
</evidence>
<keyword evidence="5 6" id="KW-0472">Membrane</keyword>
<dbReference type="PANTHER" id="PTHR34820:SF4">
    <property type="entry name" value="INNER MEMBRANE PROTEIN YEBZ"/>
    <property type="match status" value="1"/>
</dbReference>
<evidence type="ECO:0000259" key="7">
    <source>
        <dbReference type="Pfam" id="PF05425"/>
    </source>
</evidence>
<dbReference type="InterPro" id="IPR032694">
    <property type="entry name" value="CopC/D"/>
</dbReference>
<evidence type="ECO:0000256" key="4">
    <source>
        <dbReference type="ARBA" id="ARBA00022989"/>
    </source>
</evidence>
<feature type="transmembrane region" description="Helical" evidence="6">
    <location>
        <begin position="170"/>
        <end position="192"/>
    </location>
</feature>
<keyword evidence="3 6" id="KW-0812">Transmembrane</keyword>
<dbReference type="Pfam" id="PF05425">
    <property type="entry name" value="CopD"/>
    <property type="match status" value="1"/>
</dbReference>
<accession>A0A7Z7I850</accession>
<evidence type="ECO:0000313" key="9">
    <source>
        <dbReference type="Proteomes" id="UP000219522"/>
    </source>
</evidence>
<comment type="subcellular location">
    <subcellularLocation>
        <location evidence="1">Cell membrane</location>
        <topology evidence="1">Multi-pass membrane protein</topology>
    </subcellularLocation>
</comment>
<proteinExistence type="predicted"/>
<evidence type="ECO:0000256" key="6">
    <source>
        <dbReference type="SAM" id="Phobius"/>
    </source>
</evidence>
<comment type="caution">
    <text evidence="8">The sequence shown here is derived from an EMBL/GenBank/DDBJ whole genome shotgun (WGS) entry which is preliminary data.</text>
</comment>
<evidence type="ECO:0000256" key="5">
    <source>
        <dbReference type="ARBA" id="ARBA00023136"/>
    </source>
</evidence>
<reference evidence="8 9" key="1">
    <citation type="submission" date="2017-09" db="EMBL/GenBank/DDBJ databases">
        <authorList>
            <person name="Varghese N."/>
            <person name="Submissions S."/>
        </authorList>
    </citation>
    <scope>NUCLEOTIDE SEQUENCE [LARGE SCALE GENOMIC DNA]</scope>
    <source>
        <strain evidence="8 9">OK806</strain>
    </source>
</reference>
<evidence type="ECO:0000256" key="1">
    <source>
        <dbReference type="ARBA" id="ARBA00004651"/>
    </source>
</evidence>
<feature type="transmembrane region" description="Helical" evidence="6">
    <location>
        <begin position="288"/>
        <end position="309"/>
    </location>
</feature>
<feature type="transmembrane region" description="Helical" evidence="6">
    <location>
        <begin position="6"/>
        <end position="34"/>
    </location>
</feature>
<dbReference type="PANTHER" id="PTHR34820">
    <property type="entry name" value="INNER MEMBRANE PROTEIN YEBZ"/>
    <property type="match status" value="1"/>
</dbReference>
<dbReference type="Proteomes" id="UP000219522">
    <property type="component" value="Unassembled WGS sequence"/>
</dbReference>
<organism evidence="8 9">
    <name type="scientific">Caballeronia arationis</name>
    <dbReference type="NCBI Taxonomy" id="1777142"/>
    <lineage>
        <taxon>Bacteria</taxon>
        <taxon>Pseudomonadati</taxon>
        <taxon>Pseudomonadota</taxon>
        <taxon>Betaproteobacteria</taxon>
        <taxon>Burkholderiales</taxon>
        <taxon>Burkholderiaceae</taxon>
        <taxon>Caballeronia</taxon>
    </lineage>
</organism>
<dbReference type="RefSeq" id="WP_097190600.1">
    <property type="nucleotide sequence ID" value="NZ_OCSU01000002.1"/>
</dbReference>